<dbReference type="Proteomes" id="UP000275256">
    <property type="component" value="Unassembled WGS sequence"/>
</dbReference>
<feature type="region of interest" description="Disordered" evidence="1">
    <location>
        <begin position="1"/>
        <end position="21"/>
    </location>
</feature>
<sequence>MSHTELVESGVETPGAGRGRRGLAERGLTTVEYAIGLVAAATAALVLLRVFNDNAFFQALMDWILAIFQNLVGVR</sequence>
<comment type="caution">
    <text evidence="3">The sequence shown here is derived from an EMBL/GenBank/DDBJ whole genome shotgun (WGS) entry which is preliminary data.</text>
</comment>
<feature type="transmembrane region" description="Helical" evidence="2">
    <location>
        <begin position="33"/>
        <end position="51"/>
    </location>
</feature>
<proteinExistence type="predicted"/>
<protein>
    <submittedName>
        <fullName evidence="3">DUF4244 domain-containing protein</fullName>
    </submittedName>
</protein>
<keyword evidence="4" id="KW-1185">Reference proteome</keyword>
<reference evidence="3 4" key="1">
    <citation type="submission" date="2018-10" db="EMBL/GenBank/DDBJ databases">
        <title>Tessaracoccus antarcticuss sp. nov., isolated from sediment.</title>
        <authorList>
            <person name="Zhou L.Y."/>
            <person name="Du Z.J."/>
        </authorList>
    </citation>
    <scope>NUCLEOTIDE SEQUENCE [LARGE SCALE GENOMIC DNA]</scope>
    <source>
        <strain evidence="3 4">JDX10</strain>
    </source>
</reference>
<dbReference type="InterPro" id="IPR025338">
    <property type="entry name" value="DUF4244"/>
</dbReference>
<dbReference type="Pfam" id="PF14029">
    <property type="entry name" value="DUF4244"/>
    <property type="match status" value="1"/>
</dbReference>
<evidence type="ECO:0000256" key="2">
    <source>
        <dbReference type="SAM" id="Phobius"/>
    </source>
</evidence>
<dbReference type="RefSeq" id="WP_121899749.1">
    <property type="nucleotide sequence ID" value="NZ_REFW01000001.1"/>
</dbReference>
<keyword evidence="2" id="KW-0472">Membrane</keyword>
<organism evidence="3 4">
    <name type="scientific">Tessaracoccus antarcticus</name>
    <dbReference type="NCBI Taxonomy" id="2479848"/>
    <lineage>
        <taxon>Bacteria</taxon>
        <taxon>Bacillati</taxon>
        <taxon>Actinomycetota</taxon>
        <taxon>Actinomycetes</taxon>
        <taxon>Propionibacteriales</taxon>
        <taxon>Propionibacteriaceae</taxon>
        <taxon>Tessaracoccus</taxon>
    </lineage>
</organism>
<evidence type="ECO:0000313" key="4">
    <source>
        <dbReference type="Proteomes" id="UP000275256"/>
    </source>
</evidence>
<name>A0A3M0GHZ0_9ACTN</name>
<keyword evidence="2" id="KW-0812">Transmembrane</keyword>
<gene>
    <name evidence="3" type="ORF">EAX62_00540</name>
</gene>
<accession>A0A3M0GHZ0</accession>
<evidence type="ECO:0000256" key="1">
    <source>
        <dbReference type="SAM" id="MobiDB-lite"/>
    </source>
</evidence>
<evidence type="ECO:0000313" key="3">
    <source>
        <dbReference type="EMBL" id="RMB61203.1"/>
    </source>
</evidence>
<dbReference type="AlphaFoldDB" id="A0A3M0GHZ0"/>
<dbReference type="EMBL" id="REFW01000001">
    <property type="protein sequence ID" value="RMB61203.1"/>
    <property type="molecule type" value="Genomic_DNA"/>
</dbReference>
<keyword evidence="2" id="KW-1133">Transmembrane helix</keyword>